<dbReference type="PANTHER" id="PTHR42769:SF3">
    <property type="entry name" value="SUPEROXIDE DISMUTASE [FE] 2, CHLOROPLASTIC"/>
    <property type="match status" value="1"/>
</dbReference>
<dbReference type="GO" id="GO:0046872">
    <property type="term" value="F:metal ion binding"/>
    <property type="evidence" value="ECO:0007669"/>
    <property type="project" value="UniProtKB-KW"/>
</dbReference>
<comment type="subunit">
    <text evidence="2">Homodimer.</text>
</comment>
<dbReference type="PROSITE" id="PS00088">
    <property type="entry name" value="SOD_MN"/>
    <property type="match status" value="1"/>
</dbReference>
<keyword evidence="5" id="KW-0560">Oxidoreductase</keyword>
<feature type="signal peptide" evidence="6">
    <location>
        <begin position="1"/>
        <end position="27"/>
    </location>
</feature>
<dbReference type="Proteomes" id="UP000078560">
    <property type="component" value="Unassembled WGS sequence"/>
</dbReference>
<keyword evidence="4" id="KW-0479">Metal-binding</keyword>
<dbReference type="InterPro" id="IPR019833">
    <property type="entry name" value="Mn/Fe_SOD_BS"/>
</dbReference>
<dbReference type="PRINTS" id="PR01703">
    <property type="entry name" value="MNSODISMTASE"/>
</dbReference>
<organism evidence="8 9">
    <name type="scientific">Plasmodium ovale curtisi</name>
    <dbReference type="NCBI Taxonomy" id="864141"/>
    <lineage>
        <taxon>Eukaryota</taxon>
        <taxon>Sar</taxon>
        <taxon>Alveolata</taxon>
        <taxon>Apicomplexa</taxon>
        <taxon>Aconoidasida</taxon>
        <taxon>Haemosporida</taxon>
        <taxon>Plasmodiidae</taxon>
        <taxon>Plasmodium</taxon>
        <taxon>Plasmodium (Plasmodium)</taxon>
    </lineage>
</organism>
<evidence type="ECO:0000256" key="1">
    <source>
        <dbReference type="ARBA" id="ARBA00008714"/>
    </source>
</evidence>
<dbReference type="Gene3D" id="3.55.40.20">
    <property type="entry name" value="Iron/manganese superoxide dismutase, C-terminal domain"/>
    <property type="match status" value="1"/>
</dbReference>
<dbReference type="SUPFAM" id="SSF54719">
    <property type="entry name" value="Fe,Mn superoxide dismutase (SOD), C-terminal domain"/>
    <property type="match status" value="1"/>
</dbReference>
<dbReference type="EC" id="1.15.1.1" evidence="3"/>
<feature type="domain" description="Manganese/iron superoxide dismutase C-terminal" evidence="7">
    <location>
        <begin position="202"/>
        <end position="299"/>
    </location>
</feature>
<name>A0A1A8VXM4_PLAOA</name>
<evidence type="ECO:0000256" key="5">
    <source>
        <dbReference type="ARBA" id="ARBA00023002"/>
    </source>
</evidence>
<dbReference type="AlphaFoldDB" id="A0A1A8VXM4"/>
<dbReference type="PANTHER" id="PTHR42769">
    <property type="entry name" value="SUPEROXIDE DISMUTASE"/>
    <property type="match status" value="1"/>
</dbReference>
<evidence type="ECO:0000313" key="9">
    <source>
        <dbReference type="Proteomes" id="UP000078560"/>
    </source>
</evidence>
<evidence type="ECO:0000256" key="3">
    <source>
        <dbReference type="ARBA" id="ARBA00012682"/>
    </source>
</evidence>
<proteinExistence type="inferred from homology"/>
<dbReference type="InterPro" id="IPR036324">
    <property type="entry name" value="Mn/Fe_SOD_N_sf"/>
</dbReference>
<dbReference type="InterPro" id="IPR001189">
    <property type="entry name" value="Mn/Fe_SOD"/>
</dbReference>
<accession>A0A1A8VXM4</accession>
<evidence type="ECO:0000256" key="4">
    <source>
        <dbReference type="ARBA" id="ARBA00022723"/>
    </source>
</evidence>
<dbReference type="SUPFAM" id="SSF46609">
    <property type="entry name" value="Fe,Mn superoxide dismutase (SOD), N-terminal domain"/>
    <property type="match status" value="1"/>
</dbReference>
<sequence length="306" mass="35346">MNVFTTLSYFLCVVFLLGHGLFRGINGLKNTCKLSYIKISSFPSPLTKNSNRRFSKSDESLYEDWDVQSLWTSKPFSLMKLPFVKTVLKKKDIKTNFASNELLTQSPRHDPIPESGGDKVSLWQTPRCLRQEFEQGHHAVDIQHLAGTTALQTEPIIEHLSRELAEIIEKYEGPIYNNAAQIFNHNFFWLGIKADGGGKPYGVVKDKIEESFISFENFREIFLKEASAHFGSGWTWLIIKDEKLKLYHGHDADNPIKSKVGHPILTIDIWEHAYYVDYKNSRSDYIKEWFNKVNWDFANYNLSIAN</sequence>
<feature type="chain" id="PRO_5008380781" description="superoxide dismutase" evidence="6">
    <location>
        <begin position="28"/>
        <end position="306"/>
    </location>
</feature>
<dbReference type="InterPro" id="IPR019832">
    <property type="entry name" value="Mn/Fe_SOD_C"/>
</dbReference>
<dbReference type="InterPro" id="IPR036314">
    <property type="entry name" value="SOD_C_sf"/>
</dbReference>
<dbReference type="EMBL" id="FLQU01000406">
    <property type="protein sequence ID" value="SBS85259.1"/>
    <property type="molecule type" value="Genomic_DNA"/>
</dbReference>
<protein>
    <recommendedName>
        <fullName evidence="3">superoxide dismutase</fullName>
        <ecNumber evidence="3">1.15.1.1</ecNumber>
    </recommendedName>
</protein>
<dbReference type="Gene3D" id="1.10.287.990">
    <property type="entry name" value="Fe,Mn superoxide dismutase (SOD) domain"/>
    <property type="match status" value="1"/>
</dbReference>
<evidence type="ECO:0000259" key="7">
    <source>
        <dbReference type="Pfam" id="PF02777"/>
    </source>
</evidence>
<dbReference type="GO" id="GO:0004784">
    <property type="term" value="F:superoxide dismutase activity"/>
    <property type="evidence" value="ECO:0007669"/>
    <property type="project" value="UniProtKB-EC"/>
</dbReference>
<keyword evidence="6" id="KW-0732">Signal</keyword>
<evidence type="ECO:0000256" key="6">
    <source>
        <dbReference type="SAM" id="SignalP"/>
    </source>
</evidence>
<evidence type="ECO:0000313" key="8">
    <source>
        <dbReference type="EMBL" id="SBS85259.1"/>
    </source>
</evidence>
<evidence type="ECO:0000256" key="2">
    <source>
        <dbReference type="ARBA" id="ARBA00011738"/>
    </source>
</evidence>
<gene>
    <name evidence="8" type="ORF">POVCU2_0030560</name>
</gene>
<comment type="similarity">
    <text evidence="1">Belongs to the iron/manganese superoxide dismutase family.</text>
</comment>
<reference evidence="9" key="1">
    <citation type="submission" date="2016-05" db="EMBL/GenBank/DDBJ databases">
        <authorList>
            <person name="Naeem Raeece"/>
        </authorList>
    </citation>
    <scope>NUCLEOTIDE SEQUENCE [LARGE SCALE GENOMIC DNA]</scope>
</reference>
<dbReference type="Pfam" id="PF02777">
    <property type="entry name" value="Sod_Fe_C"/>
    <property type="match status" value="1"/>
</dbReference>